<evidence type="ECO:0000313" key="2">
    <source>
        <dbReference type="Proteomes" id="UP000282818"/>
    </source>
</evidence>
<sequence>MKKVMVVGSGGSGKSTLSVWLADELHLPVYHLDRLYWKPNWVKTEKQAWVALQHSLCEETAWIIDGNYQSTLDIRLAACDTVIFLDVNRLSCIYRALKRSLISRNRHDLAEGCNERVDFGFLKFLWYYPRKSKPLLMEKLADLDHEKTLIIATSAADALQRVRQQQHGS</sequence>
<protein>
    <submittedName>
        <fullName evidence="1">AAA family ATPase</fullName>
    </submittedName>
</protein>
<dbReference type="PANTHER" id="PTHR37816">
    <property type="entry name" value="YALI0E33011P"/>
    <property type="match status" value="1"/>
</dbReference>
<proteinExistence type="predicted"/>
<dbReference type="AlphaFoldDB" id="A0A437QDW1"/>
<name>A0A437QDW1_9GAMM</name>
<dbReference type="EMBL" id="SACQ01000001">
    <property type="protein sequence ID" value="RVU32742.1"/>
    <property type="molecule type" value="Genomic_DNA"/>
</dbReference>
<dbReference type="SUPFAM" id="SSF52540">
    <property type="entry name" value="P-loop containing nucleoside triphosphate hydrolases"/>
    <property type="match status" value="1"/>
</dbReference>
<comment type="caution">
    <text evidence="1">The sequence shown here is derived from an EMBL/GenBank/DDBJ whole genome shotgun (WGS) entry which is preliminary data.</text>
</comment>
<accession>A0A437QDW1</accession>
<dbReference type="InterPro" id="IPR027417">
    <property type="entry name" value="P-loop_NTPase"/>
</dbReference>
<dbReference type="Gene3D" id="3.40.50.300">
    <property type="entry name" value="P-loop containing nucleotide triphosphate hydrolases"/>
    <property type="match status" value="1"/>
</dbReference>
<dbReference type="InterPro" id="IPR052922">
    <property type="entry name" value="Cytidylate_Kinase-2"/>
</dbReference>
<gene>
    <name evidence="1" type="ORF">EOE65_03540</name>
</gene>
<dbReference type="PANTHER" id="PTHR37816:SF3">
    <property type="entry name" value="MODULATES DNA TOPOLOGY"/>
    <property type="match status" value="1"/>
</dbReference>
<organism evidence="1 2">
    <name type="scientific">Neptunomonas marina</name>
    <dbReference type="NCBI Taxonomy" id="1815562"/>
    <lineage>
        <taxon>Bacteria</taxon>
        <taxon>Pseudomonadati</taxon>
        <taxon>Pseudomonadota</taxon>
        <taxon>Gammaproteobacteria</taxon>
        <taxon>Oceanospirillales</taxon>
        <taxon>Oceanospirillaceae</taxon>
        <taxon>Neptunomonas</taxon>
    </lineage>
</organism>
<evidence type="ECO:0000313" key="1">
    <source>
        <dbReference type="EMBL" id="RVU32742.1"/>
    </source>
</evidence>
<reference evidence="1 2" key="1">
    <citation type="submission" date="2019-01" db="EMBL/GenBank/DDBJ databases">
        <authorList>
            <person name="Chen W.-M."/>
        </authorList>
    </citation>
    <scope>NUCLEOTIDE SEQUENCE [LARGE SCALE GENOMIC DNA]</scope>
    <source>
        <strain evidence="1 2">HPM-16</strain>
    </source>
</reference>
<dbReference type="Proteomes" id="UP000282818">
    <property type="component" value="Unassembled WGS sequence"/>
</dbReference>
<dbReference type="RefSeq" id="WP_127692910.1">
    <property type="nucleotide sequence ID" value="NZ_SACQ01000001.1"/>
</dbReference>
<keyword evidence="2" id="KW-1185">Reference proteome</keyword>